<dbReference type="InterPro" id="IPR006073">
    <property type="entry name" value="GTP-bd"/>
</dbReference>
<accession>A0AAI9XZ40</accession>
<proteinExistence type="predicted"/>
<dbReference type="SUPFAM" id="SSF52540">
    <property type="entry name" value="P-loop containing nucleoside triphosphate hydrolases"/>
    <property type="match status" value="1"/>
</dbReference>
<dbReference type="AlphaFoldDB" id="A0AAI9XZ40"/>
<evidence type="ECO:0000259" key="2">
    <source>
        <dbReference type="Pfam" id="PF01926"/>
    </source>
</evidence>
<dbReference type="InterPro" id="IPR027417">
    <property type="entry name" value="P-loop_NTPase"/>
</dbReference>
<evidence type="ECO:0000313" key="3">
    <source>
        <dbReference type="EMBL" id="KAK1465441.1"/>
    </source>
</evidence>
<keyword evidence="4" id="KW-1185">Reference proteome</keyword>
<dbReference type="GO" id="GO:0005525">
    <property type="term" value="F:GTP binding"/>
    <property type="evidence" value="ECO:0007669"/>
    <property type="project" value="InterPro"/>
</dbReference>
<evidence type="ECO:0000313" key="4">
    <source>
        <dbReference type="Proteomes" id="UP001239213"/>
    </source>
</evidence>
<dbReference type="Pfam" id="PF01926">
    <property type="entry name" value="MMR_HSR1"/>
    <property type="match status" value="1"/>
</dbReference>
<dbReference type="Gene3D" id="3.40.50.300">
    <property type="entry name" value="P-loop containing nucleotide triphosphate hydrolases"/>
    <property type="match status" value="1"/>
</dbReference>
<sequence length="449" mass="51686">MGSSDPKNDAMPDDILLIAVMGVTGAGKSNFLRHLTNAANFEGAGPVVGKSLESCTQKTETFTVDYRERRFVFFDTPGFDDTHRGDGDILVDIAQTLSISYKKKLKLSGIIYLHRIKDERVTNEIKRNFDMFRYLCGDNFFGNVFLVTTFWDELPDIATGEERERQLLKKPDWWGEMTSKGSQIRRFNNTQESAVDILWEASGLPPVVLQVQKEMVDQGLDVVKTTAGVALNHELADLRTKFEEEIRDLHKQQERARLEQDETLRKILEKNEEDKKALVRDLMNEEAALRAENREGQRRQEQEFTDQMIRMEREKKALHERVQSLEKKSQSEQDAAKRRMDEVMEKFNSALAEMNESKAGAAKIAQMEKEKMEVEATGQAWKVEMERLTAEMKNLQEQQKHASASERAYFDSRLLALQSQQSSNTSSFWDKLSSLTLLTDFFLSLLDWD</sequence>
<keyword evidence="1" id="KW-0175">Coiled coil</keyword>
<feature type="coiled-coil region" evidence="1">
    <location>
        <begin position="378"/>
        <end position="405"/>
    </location>
</feature>
<comment type="caution">
    <text evidence="3">The sequence shown here is derived from an EMBL/GenBank/DDBJ whole genome shotgun (WGS) entry which is preliminary data.</text>
</comment>
<feature type="domain" description="G" evidence="2">
    <location>
        <begin position="18"/>
        <end position="89"/>
    </location>
</feature>
<protein>
    <recommendedName>
        <fullName evidence="2">G domain-containing protein</fullName>
    </recommendedName>
</protein>
<reference evidence="3" key="1">
    <citation type="submission" date="2016-11" db="EMBL/GenBank/DDBJ databases">
        <title>The genome sequence of Colletotrichum cuscutae.</title>
        <authorList>
            <person name="Baroncelli R."/>
        </authorList>
    </citation>
    <scope>NUCLEOTIDE SEQUENCE</scope>
    <source>
        <strain evidence="3">IMI 304802</strain>
    </source>
</reference>
<organism evidence="3 4">
    <name type="scientific">Colletotrichum cuscutae</name>
    <dbReference type="NCBI Taxonomy" id="1209917"/>
    <lineage>
        <taxon>Eukaryota</taxon>
        <taxon>Fungi</taxon>
        <taxon>Dikarya</taxon>
        <taxon>Ascomycota</taxon>
        <taxon>Pezizomycotina</taxon>
        <taxon>Sordariomycetes</taxon>
        <taxon>Hypocreomycetidae</taxon>
        <taxon>Glomerellales</taxon>
        <taxon>Glomerellaceae</taxon>
        <taxon>Colletotrichum</taxon>
        <taxon>Colletotrichum acutatum species complex</taxon>
    </lineage>
</organism>
<gene>
    <name evidence="3" type="ORF">CCUS01_07558</name>
</gene>
<dbReference type="Proteomes" id="UP001239213">
    <property type="component" value="Unassembled WGS sequence"/>
</dbReference>
<evidence type="ECO:0000256" key="1">
    <source>
        <dbReference type="SAM" id="Coils"/>
    </source>
</evidence>
<feature type="coiled-coil region" evidence="1">
    <location>
        <begin position="232"/>
        <end position="335"/>
    </location>
</feature>
<dbReference type="EMBL" id="MPDP01000262">
    <property type="protein sequence ID" value="KAK1465441.1"/>
    <property type="molecule type" value="Genomic_DNA"/>
</dbReference>
<name>A0AAI9XZ40_9PEZI</name>
<dbReference type="CDD" id="cd00882">
    <property type="entry name" value="Ras_like_GTPase"/>
    <property type="match status" value="1"/>
</dbReference>